<accession>A0A8S0YUF3</accession>
<proteinExistence type="predicted"/>
<sequence length="795" mass="91270">MHLISIVVAFCVVFQVHQTEAMIPAYSVSALRLAFDEISTVLPIANQLACLMIPFLINLINNLNNLSNIVQNLTPALLPYFGCTLPLLYATLTDLASVLFLYISVLISLFRSNVLAAPGLLLGLVSQVLNLVLNLLSGMTDGSGLLSSLIKLITSVVVELEKLLVSANNVIPVQTYPIYQQNGFINPPTNQPINLQPYTPSVTTQNQLQQLNISPSSIKQALLNKLLTGSSAQMILNPNTQNYDMYSYNFLNNQTPRNFVNNNVLLPTEDWKDRTNDINDKISRDSKSRERLNRANNKKIKSKRSQNDAIEDSQKHTVKDINKTQKKSKRNRNIQNPKHISVIENGESKNKTTKNRSRKRKEQTTENPVDKNNEKSAKLRRRKKKPKTNNMKNDELENQFNDVTSKYKESIDLDITQDGRDNENRKTRNSKHEVNDVLKSYPNSPQEITNHFLTNLNQLNNPLMSNWFAHYENLYQSLLSQPIIVPESTPKRRRKHKKNKKRKNAQNRNSTVNTKSVNSNKFDKDFVSTDLYSNPIVESFKSFETSDRNMKYTSNEIFQDGYSINEFEDKYHPEYYEGYIDDYYPLFTDSAAYTANNKEIILKNLNEHKYYYVTDKVETTTPKLNQKHQKSSYDVSESAPNDFEIFKRTYEEVEKESIRNAYKQNFEKQFEEEIRFQSPPFLESPDFETRKIDKSEIQTTQAFDDKVGRYVGDKSFSAKTANFNGAKKNGIQPQTKDIETVYAKSKVVAYGTVYIPEEDTSTAGQWEDNLTGNIYQNGGTTYILAKSVDDEEEYK</sequence>
<dbReference type="Proteomes" id="UP000494256">
    <property type="component" value="Unassembled WGS sequence"/>
</dbReference>
<dbReference type="AlphaFoldDB" id="A0A8S0YUF3"/>
<feature type="compositionally biased region" description="Basic residues" evidence="1">
    <location>
        <begin position="378"/>
        <end position="387"/>
    </location>
</feature>
<feature type="region of interest" description="Disordered" evidence="1">
    <location>
        <begin position="274"/>
        <end position="434"/>
    </location>
</feature>
<evidence type="ECO:0000256" key="3">
    <source>
        <dbReference type="SAM" id="SignalP"/>
    </source>
</evidence>
<comment type="caution">
    <text evidence="4">The sequence shown here is derived from an EMBL/GenBank/DDBJ whole genome shotgun (WGS) entry which is preliminary data.</text>
</comment>
<feature type="signal peptide" evidence="3">
    <location>
        <begin position="1"/>
        <end position="21"/>
    </location>
</feature>
<gene>
    <name evidence="4" type="ORF">APLA_LOCUS1357</name>
</gene>
<evidence type="ECO:0000313" key="4">
    <source>
        <dbReference type="EMBL" id="CAB3223128.1"/>
    </source>
</evidence>
<reference evidence="4 5" key="1">
    <citation type="submission" date="2020-04" db="EMBL/GenBank/DDBJ databases">
        <authorList>
            <person name="Wallbank WR R."/>
            <person name="Pardo Diaz C."/>
            <person name="Kozak K."/>
            <person name="Martin S."/>
            <person name="Jiggins C."/>
            <person name="Moest M."/>
            <person name="Warren A I."/>
            <person name="Byers J.R.P. K."/>
            <person name="Montejo-Kovacevich G."/>
            <person name="Yen C E."/>
        </authorList>
    </citation>
    <scope>NUCLEOTIDE SEQUENCE [LARGE SCALE GENOMIC DNA]</scope>
</reference>
<evidence type="ECO:0000313" key="5">
    <source>
        <dbReference type="Proteomes" id="UP000494256"/>
    </source>
</evidence>
<feature type="compositionally biased region" description="Basic residues" evidence="1">
    <location>
        <begin position="351"/>
        <end position="361"/>
    </location>
</feature>
<evidence type="ECO:0000256" key="2">
    <source>
        <dbReference type="SAM" id="Phobius"/>
    </source>
</evidence>
<keyword evidence="2" id="KW-1133">Transmembrane helix</keyword>
<name>A0A8S0YUF3_ARCPL</name>
<feature type="compositionally biased region" description="Basic and acidic residues" evidence="1">
    <location>
        <begin position="274"/>
        <end position="293"/>
    </location>
</feature>
<feature type="chain" id="PRO_5035770035" evidence="3">
    <location>
        <begin position="22"/>
        <end position="795"/>
    </location>
</feature>
<protein>
    <submittedName>
        <fullName evidence="4">Uncharacterized protein</fullName>
    </submittedName>
</protein>
<feature type="transmembrane region" description="Helical" evidence="2">
    <location>
        <begin position="115"/>
        <end position="136"/>
    </location>
</feature>
<feature type="compositionally biased region" description="Basic residues" evidence="1">
    <location>
        <begin position="491"/>
        <end position="505"/>
    </location>
</feature>
<feature type="compositionally biased region" description="Basic and acidic residues" evidence="1">
    <location>
        <begin position="362"/>
        <end position="377"/>
    </location>
</feature>
<feature type="region of interest" description="Disordered" evidence="1">
    <location>
        <begin position="485"/>
        <end position="518"/>
    </location>
</feature>
<dbReference type="EMBL" id="CADEBD010000146">
    <property type="protein sequence ID" value="CAB3223128.1"/>
    <property type="molecule type" value="Genomic_DNA"/>
</dbReference>
<feature type="compositionally biased region" description="Low complexity" evidence="1">
    <location>
        <begin position="506"/>
        <end position="518"/>
    </location>
</feature>
<keyword evidence="3" id="KW-0732">Signal</keyword>
<feature type="compositionally biased region" description="Basic and acidic residues" evidence="1">
    <location>
        <begin position="312"/>
        <end position="323"/>
    </location>
</feature>
<keyword evidence="2" id="KW-0812">Transmembrane</keyword>
<evidence type="ECO:0000256" key="1">
    <source>
        <dbReference type="SAM" id="MobiDB-lite"/>
    </source>
</evidence>
<organism evidence="4 5">
    <name type="scientific">Arctia plantaginis</name>
    <name type="common">Wood tiger moth</name>
    <name type="synonym">Phalaena plantaginis</name>
    <dbReference type="NCBI Taxonomy" id="874455"/>
    <lineage>
        <taxon>Eukaryota</taxon>
        <taxon>Metazoa</taxon>
        <taxon>Ecdysozoa</taxon>
        <taxon>Arthropoda</taxon>
        <taxon>Hexapoda</taxon>
        <taxon>Insecta</taxon>
        <taxon>Pterygota</taxon>
        <taxon>Neoptera</taxon>
        <taxon>Endopterygota</taxon>
        <taxon>Lepidoptera</taxon>
        <taxon>Glossata</taxon>
        <taxon>Ditrysia</taxon>
        <taxon>Noctuoidea</taxon>
        <taxon>Erebidae</taxon>
        <taxon>Arctiinae</taxon>
        <taxon>Arctia</taxon>
    </lineage>
</organism>
<keyword evidence="2" id="KW-0472">Membrane</keyword>
<dbReference type="OrthoDB" id="8194491at2759"/>
<feature type="transmembrane region" description="Helical" evidence="2">
    <location>
        <begin position="76"/>
        <end position="103"/>
    </location>
</feature>
<feature type="compositionally biased region" description="Basic and acidic residues" evidence="1">
    <location>
        <begin position="405"/>
        <end position="434"/>
    </location>
</feature>